<dbReference type="Pfam" id="PF00001">
    <property type="entry name" value="7tm_1"/>
    <property type="match status" value="1"/>
</dbReference>
<dbReference type="eggNOG" id="KOG3656">
    <property type="taxonomic scope" value="Eukaryota"/>
</dbReference>
<evidence type="ECO:0000256" key="4">
    <source>
        <dbReference type="ARBA" id="ARBA00023040"/>
    </source>
</evidence>
<evidence type="ECO:0000256" key="1">
    <source>
        <dbReference type="ARBA" id="ARBA00004141"/>
    </source>
</evidence>
<dbReference type="Gene3D" id="1.20.1070.10">
    <property type="entry name" value="Rhodopsin 7-helix transmembrane proteins"/>
    <property type="match status" value="1"/>
</dbReference>
<feature type="transmembrane region" description="Helical" evidence="9">
    <location>
        <begin position="208"/>
        <end position="232"/>
    </location>
</feature>
<proteinExistence type="inferred from homology"/>
<gene>
    <name evidence="11" type="ORF">BRAFLDRAFT_94148</name>
</gene>
<dbReference type="PRINTS" id="PR00237">
    <property type="entry name" value="GPCRRHODOPSN"/>
</dbReference>
<feature type="domain" description="G-protein coupled receptors family 1 profile" evidence="10">
    <location>
        <begin position="59"/>
        <end position="321"/>
    </location>
</feature>
<dbReference type="PANTHER" id="PTHR24243">
    <property type="entry name" value="G-PROTEIN COUPLED RECEPTOR"/>
    <property type="match status" value="1"/>
</dbReference>
<evidence type="ECO:0000256" key="3">
    <source>
        <dbReference type="ARBA" id="ARBA00022989"/>
    </source>
</evidence>
<feature type="transmembrane region" description="Helical" evidence="9">
    <location>
        <begin position="40"/>
        <end position="68"/>
    </location>
</feature>
<dbReference type="InterPro" id="IPR017452">
    <property type="entry name" value="GPCR_Rhodpsn_7TM"/>
</dbReference>
<evidence type="ECO:0000256" key="7">
    <source>
        <dbReference type="ARBA" id="ARBA00023224"/>
    </source>
</evidence>
<keyword evidence="5 9" id="KW-0472">Membrane</keyword>
<dbReference type="PANTHER" id="PTHR24243:SF233">
    <property type="entry name" value="THYROTROPIN-RELEASING HORMONE RECEPTOR"/>
    <property type="match status" value="1"/>
</dbReference>
<evidence type="ECO:0000256" key="5">
    <source>
        <dbReference type="ARBA" id="ARBA00023136"/>
    </source>
</evidence>
<comment type="subcellular location">
    <subcellularLocation>
        <location evidence="1">Membrane</location>
        <topology evidence="1">Multi-pass membrane protein</topology>
    </subcellularLocation>
</comment>
<keyword evidence="4 8" id="KW-0297">G-protein coupled receptor</keyword>
<comment type="similarity">
    <text evidence="8">Belongs to the G-protein coupled receptor 1 family.</text>
</comment>
<dbReference type="AlphaFoldDB" id="C3XVE1"/>
<sequence>MAELDFENASLDVYNMNASYVFNHTFWMDGMDEMKPLSSVTLVLISVTYGVIFLVGILGNVSVGLAVWGNRELRTPTNFFLLNLSVADLLLLLFCLPVYVVELWVHYPWLLGETMCKLAPFIEALVLQLSILTIMAVSVDRYRGVCHALQAQATSRIRTTAVTIAAAWGLSLLTSSPMLAIVKFSTYHFNGSAVEICEMSLAESWRNVYAVAVTVMFFIIPFFILSSLYSLIIRRLVRRNSDETSGNFRHQQQARRRVIRMLIVVVLVFFLCMLPNRVFHLWMLFAPQENIIALGSGTVMKLIVFMRSLAFLNSGINPIIYSLFSTRFRSTILNCFRSPIVLQGRHLSNSSAHTGNPSRIALPELNGIRTWRERLAPGAAGGTAGEKRTLHRPALVELPSLRSFPVSDESDSGSVVYIRKLSMDWVNLKETAL</sequence>
<dbReference type="CDD" id="cd14997">
    <property type="entry name" value="7tmA_ETH-R"/>
    <property type="match status" value="1"/>
</dbReference>
<dbReference type="GO" id="GO:0016020">
    <property type="term" value="C:membrane"/>
    <property type="evidence" value="ECO:0007669"/>
    <property type="project" value="UniProtKB-SubCell"/>
</dbReference>
<feature type="transmembrane region" description="Helical" evidence="9">
    <location>
        <begin position="121"/>
        <end position="139"/>
    </location>
</feature>
<feature type="transmembrane region" description="Helical" evidence="9">
    <location>
        <begin position="80"/>
        <end position="101"/>
    </location>
</feature>
<keyword evidence="2 8" id="KW-0812">Transmembrane</keyword>
<name>C3XVE1_BRAFL</name>
<evidence type="ECO:0000256" key="2">
    <source>
        <dbReference type="ARBA" id="ARBA00022692"/>
    </source>
</evidence>
<dbReference type="SUPFAM" id="SSF81321">
    <property type="entry name" value="Family A G protein-coupled receptor-like"/>
    <property type="match status" value="1"/>
</dbReference>
<organism>
    <name type="scientific">Branchiostoma floridae</name>
    <name type="common">Florida lancelet</name>
    <name type="synonym">Amphioxus</name>
    <dbReference type="NCBI Taxonomy" id="7739"/>
    <lineage>
        <taxon>Eukaryota</taxon>
        <taxon>Metazoa</taxon>
        <taxon>Chordata</taxon>
        <taxon>Cephalochordata</taxon>
        <taxon>Leptocardii</taxon>
        <taxon>Amphioxiformes</taxon>
        <taxon>Branchiostomatidae</taxon>
        <taxon>Branchiostoma</taxon>
    </lineage>
</organism>
<feature type="transmembrane region" description="Helical" evidence="9">
    <location>
        <begin position="160"/>
        <end position="182"/>
    </location>
</feature>
<evidence type="ECO:0000259" key="10">
    <source>
        <dbReference type="PROSITE" id="PS50262"/>
    </source>
</evidence>
<dbReference type="PROSITE" id="PS50262">
    <property type="entry name" value="G_PROTEIN_RECEP_F1_2"/>
    <property type="match status" value="1"/>
</dbReference>
<dbReference type="GO" id="GO:0004930">
    <property type="term" value="F:G protein-coupled receptor activity"/>
    <property type="evidence" value="ECO:0007669"/>
    <property type="project" value="UniProtKB-KW"/>
</dbReference>
<feature type="transmembrane region" description="Helical" evidence="9">
    <location>
        <begin position="258"/>
        <end position="279"/>
    </location>
</feature>
<evidence type="ECO:0000256" key="9">
    <source>
        <dbReference type="SAM" id="Phobius"/>
    </source>
</evidence>
<protein>
    <recommendedName>
        <fullName evidence="10">G-protein coupled receptors family 1 profile domain-containing protein</fullName>
    </recommendedName>
</protein>
<evidence type="ECO:0000256" key="8">
    <source>
        <dbReference type="RuleBase" id="RU000688"/>
    </source>
</evidence>
<evidence type="ECO:0000313" key="11">
    <source>
        <dbReference type="EMBL" id="EEN68067.1"/>
    </source>
</evidence>
<keyword evidence="3 9" id="KW-1133">Transmembrane helix</keyword>
<reference evidence="11" key="1">
    <citation type="journal article" date="2008" name="Nature">
        <title>The amphioxus genome and the evolution of the chordate karyotype.</title>
        <authorList>
            <consortium name="US DOE Joint Genome Institute (JGI-PGF)"/>
            <person name="Putnam N.H."/>
            <person name="Butts T."/>
            <person name="Ferrier D.E.K."/>
            <person name="Furlong R.F."/>
            <person name="Hellsten U."/>
            <person name="Kawashima T."/>
            <person name="Robinson-Rechavi M."/>
            <person name="Shoguchi E."/>
            <person name="Terry A."/>
            <person name="Yu J.-K."/>
            <person name="Benito-Gutierrez E.L."/>
            <person name="Dubchak I."/>
            <person name="Garcia-Fernandez J."/>
            <person name="Gibson-Brown J.J."/>
            <person name="Grigoriev I.V."/>
            <person name="Horton A.C."/>
            <person name="de Jong P.J."/>
            <person name="Jurka J."/>
            <person name="Kapitonov V.V."/>
            <person name="Kohara Y."/>
            <person name="Kuroki Y."/>
            <person name="Lindquist E."/>
            <person name="Lucas S."/>
            <person name="Osoegawa K."/>
            <person name="Pennacchio L.A."/>
            <person name="Salamov A.A."/>
            <person name="Satou Y."/>
            <person name="Sauka-Spengler T."/>
            <person name="Schmutz J."/>
            <person name="Shin-I T."/>
            <person name="Toyoda A."/>
            <person name="Bronner-Fraser M."/>
            <person name="Fujiyama A."/>
            <person name="Holland L.Z."/>
            <person name="Holland P.W.H."/>
            <person name="Satoh N."/>
            <person name="Rokhsar D.S."/>
        </authorList>
    </citation>
    <scope>NUCLEOTIDE SEQUENCE [LARGE SCALE GENOMIC DNA]</scope>
    <source>
        <strain evidence="11">S238N-H82</strain>
        <tissue evidence="11">Testes</tissue>
    </source>
</reference>
<dbReference type="EMBL" id="GG666468">
    <property type="protein sequence ID" value="EEN68067.1"/>
    <property type="molecule type" value="Genomic_DNA"/>
</dbReference>
<evidence type="ECO:0000256" key="6">
    <source>
        <dbReference type="ARBA" id="ARBA00023170"/>
    </source>
</evidence>
<dbReference type="PROSITE" id="PS00237">
    <property type="entry name" value="G_PROTEIN_RECEP_F1_1"/>
    <property type="match status" value="1"/>
</dbReference>
<accession>C3XVE1</accession>
<keyword evidence="6 8" id="KW-0675">Receptor</keyword>
<dbReference type="SMART" id="SM01381">
    <property type="entry name" value="7TM_GPCR_Srsx"/>
    <property type="match status" value="1"/>
</dbReference>
<dbReference type="InterPro" id="IPR000276">
    <property type="entry name" value="GPCR_Rhodpsn"/>
</dbReference>
<dbReference type="InParanoid" id="C3XVE1"/>
<keyword evidence="7 8" id="KW-0807">Transducer</keyword>